<dbReference type="EMBL" id="CAJZBQ010000046">
    <property type="protein sequence ID" value="CAG9328547.1"/>
    <property type="molecule type" value="Genomic_DNA"/>
</dbReference>
<evidence type="ECO:0008006" key="3">
    <source>
        <dbReference type="Google" id="ProtNLM"/>
    </source>
</evidence>
<evidence type="ECO:0000313" key="1">
    <source>
        <dbReference type="EMBL" id="CAG9328547.1"/>
    </source>
</evidence>
<organism evidence="1 2">
    <name type="scientific">Blepharisma stoltei</name>
    <dbReference type="NCBI Taxonomy" id="1481888"/>
    <lineage>
        <taxon>Eukaryota</taxon>
        <taxon>Sar</taxon>
        <taxon>Alveolata</taxon>
        <taxon>Ciliophora</taxon>
        <taxon>Postciliodesmatophora</taxon>
        <taxon>Heterotrichea</taxon>
        <taxon>Heterotrichida</taxon>
        <taxon>Blepharismidae</taxon>
        <taxon>Blepharisma</taxon>
    </lineage>
</organism>
<reference evidence="1" key="1">
    <citation type="submission" date="2021-09" db="EMBL/GenBank/DDBJ databases">
        <authorList>
            <consortium name="AG Swart"/>
            <person name="Singh M."/>
            <person name="Singh A."/>
            <person name="Seah K."/>
            <person name="Emmerich C."/>
        </authorList>
    </citation>
    <scope>NUCLEOTIDE SEQUENCE</scope>
    <source>
        <strain evidence="1">ATCC30299</strain>
    </source>
</reference>
<sequence length="134" mass="15784">MQEEKATYAMLVGVPKASKELNITPELLTRWIKLMNFQDSKLFRRLREKILERAMKKNARNAARHFGLTENIVVEMLKEYLSDEANNPDNTIYPHNTYDRFAQTCNFIQQPNWKHIGIQTESQAEHQPSKYNSK</sequence>
<dbReference type="Proteomes" id="UP001162131">
    <property type="component" value="Unassembled WGS sequence"/>
</dbReference>
<gene>
    <name evidence="1" type="ORF">BSTOLATCC_MIC46544</name>
</gene>
<proteinExistence type="predicted"/>
<comment type="caution">
    <text evidence="1">The sequence shown here is derived from an EMBL/GenBank/DDBJ whole genome shotgun (WGS) entry which is preliminary data.</text>
</comment>
<dbReference type="AlphaFoldDB" id="A0AAU9JRD0"/>
<accession>A0AAU9JRD0</accession>
<name>A0AAU9JRD0_9CILI</name>
<evidence type="ECO:0000313" key="2">
    <source>
        <dbReference type="Proteomes" id="UP001162131"/>
    </source>
</evidence>
<protein>
    <recommendedName>
        <fullName evidence="3">Transposase</fullName>
    </recommendedName>
</protein>
<keyword evidence="2" id="KW-1185">Reference proteome</keyword>